<keyword evidence="4 6" id="KW-0689">Ribosomal protein</keyword>
<dbReference type="GO" id="GO:0022627">
    <property type="term" value="C:cytosolic small ribosomal subunit"/>
    <property type="evidence" value="ECO:0007669"/>
    <property type="project" value="UniProtKB-UniRule"/>
</dbReference>
<dbReference type="Pfam" id="PF00366">
    <property type="entry name" value="Ribosomal_S17"/>
    <property type="match status" value="1"/>
</dbReference>
<sequence length="81" mass="9567">MDRKKNRKKLKGEVVSDKANKTVVVLVNRYIKHKRYGKYVRMGKKYKAHDEDNLYKVGDKVTIQECRPVSKDKRFKVIAKA</sequence>
<evidence type="ECO:0000256" key="6">
    <source>
        <dbReference type="HAMAP-Rule" id="MF_01345"/>
    </source>
</evidence>
<evidence type="ECO:0000256" key="3">
    <source>
        <dbReference type="ARBA" id="ARBA00022884"/>
    </source>
</evidence>
<dbReference type="InterPro" id="IPR012340">
    <property type="entry name" value="NA-bd_OB-fold"/>
</dbReference>
<dbReference type="NCBIfam" id="NF004123">
    <property type="entry name" value="PRK05610.1"/>
    <property type="match status" value="1"/>
</dbReference>
<gene>
    <name evidence="6" type="primary">rpsQ</name>
    <name evidence="8" type="ORF">COT67_01550</name>
</gene>
<dbReference type="PANTHER" id="PTHR10744">
    <property type="entry name" value="40S RIBOSOMAL PROTEIN S11 FAMILY MEMBER"/>
    <property type="match status" value="1"/>
</dbReference>
<evidence type="ECO:0000256" key="7">
    <source>
        <dbReference type="RuleBase" id="RU003872"/>
    </source>
</evidence>
<reference evidence="9" key="1">
    <citation type="submission" date="2017-09" db="EMBL/GenBank/DDBJ databases">
        <title>Depth-based differentiation of microbial function through sediment-hosted aquifers and enrichment of novel symbionts in the deep terrestrial subsurface.</title>
        <authorList>
            <person name="Probst A.J."/>
            <person name="Ladd B."/>
            <person name="Jarett J.K."/>
            <person name="Geller-Mcgrath D.E."/>
            <person name="Sieber C.M.K."/>
            <person name="Emerson J.B."/>
            <person name="Anantharaman K."/>
            <person name="Thomas B.C."/>
            <person name="Malmstrom R."/>
            <person name="Stieglmeier M."/>
            <person name="Klingl A."/>
            <person name="Woyke T."/>
            <person name="Ryan C.M."/>
            <person name="Banfield J.F."/>
        </authorList>
    </citation>
    <scope>NUCLEOTIDE SEQUENCE [LARGE SCALE GENOMIC DNA]</scope>
</reference>
<evidence type="ECO:0000256" key="5">
    <source>
        <dbReference type="ARBA" id="ARBA00023274"/>
    </source>
</evidence>
<dbReference type="Proteomes" id="UP000230353">
    <property type="component" value="Unassembled WGS sequence"/>
</dbReference>
<comment type="caution">
    <text evidence="8">The sequence shown here is derived from an EMBL/GenBank/DDBJ whole genome shotgun (WGS) entry which is preliminary data.</text>
</comment>
<dbReference type="PROSITE" id="PS00056">
    <property type="entry name" value="RIBOSOMAL_S17"/>
    <property type="match status" value="1"/>
</dbReference>
<dbReference type="PRINTS" id="PR00973">
    <property type="entry name" value="RIBOSOMALS17"/>
</dbReference>
<proteinExistence type="inferred from homology"/>
<dbReference type="InterPro" id="IPR019979">
    <property type="entry name" value="Ribosomal_uS17_CS"/>
</dbReference>
<name>A0A2H0WLM1_9BACT</name>
<dbReference type="NCBIfam" id="TIGR03635">
    <property type="entry name" value="uS17_bact"/>
    <property type="match status" value="1"/>
</dbReference>
<dbReference type="GO" id="GO:0019843">
    <property type="term" value="F:rRNA binding"/>
    <property type="evidence" value="ECO:0007669"/>
    <property type="project" value="UniProtKB-UniRule"/>
</dbReference>
<accession>A0A2H0WLM1</accession>
<evidence type="ECO:0000256" key="1">
    <source>
        <dbReference type="ARBA" id="ARBA00010254"/>
    </source>
</evidence>
<dbReference type="EMBL" id="PEZL01000021">
    <property type="protein sequence ID" value="PIS13485.1"/>
    <property type="molecule type" value="Genomic_DNA"/>
</dbReference>
<dbReference type="GO" id="GO:0003735">
    <property type="term" value="F:structural constituent of ribosome"/>
    <property type="evidence" value="ECO:0007669"/>
    <property type="project" value="UniProtKB-UniRule"/>
</dbReference>
<dbReference type="InterPro" id="IPR000266">
    <property type="entry name" value="Ribosomal_uS17"/>
</dbReference>
<dbReference type="GO" id="GO:0006412">
    <property type="term" value="P:translation"/>
    <property type="evidence" value="ECO:0007669"/>
    <property type="project" value="UniProtKB-UniRule"/>
</dbReference>
<organism evidence="8 9">
    <name type="scientific">Candidatus Tagabacteria bacterium CG09_land_8_20_14_0_10_41_14</name>
    <dbReference type="NCBI Taxonomy" id="1975021"/>
    <lineage>
        <taxon>Bacteria</taxon>
        <taxon>Candidatus Tagaibacteriota</taxon>
    </lineage>
</organism>
<dbReference type="HAMAP" id="MF_01345_B">
    <property type="entry name" value="Ribosomal_uS17_B"/>
    <property type="match status" value="1"/>
</dbReference>
<protein>
    <recommendedName>
        <fullName evidence="6">Small ribosomal subunit protein uS17</fullName>
    </recommendedName>
</protein>
<evidence type="ECO:0000313" key="9">
    <source>
        <dbReference type="Proteomes" id="UP000230353"/>
    </source>
</evidence>
<dbReference type="SUPFAM" id="SSF50249">
    <property type="entry name" value="Nucleic acid-binding proteins"/>
    <property type="match status" value="1"/>
</dbReference>
<dbReference type="CDD" id="cd00364">
    <property type="entry name" value="Ribosomal_uS17"/>
    <property type="match status" value="1"/>
</dbReference>
<dbReference type="PANTHER" id="PTHR10744:SF1">
    <property type="entry name" value="SMALL RIBOSOMAL SUBUNIT PROTEIN US17M"/>
    <property type="match status" value="1"/>
</dbReference>
<evidence type="ECO:0000256" key="2">
    <source>
        <dbReference type="ARBA" id="ARBA00022730"/>
    </source>
</evidence>
<comment type="similarity">
    <text evidence="1 6 7">Belongs to the universal ribosomal protein uS17 family.</text>
</comment>
<keyword evidence="3 6" id="KW-0694">RNA-binding</keyword>
<evidence type="ECO:0000313" key="8">
    <source>
        <dbReference type="EMBL" id="PIS13485.1"/>
    </source>
</evidence>
<dbReference type="Gene3D" id="2.40.50.140">
    <property type="entry name" value="Nucleic acid-binding proteins"/>
    <property type="match status" value="1"/>
</dbReference>
<comment type="subunit">
    <text evidence="6">Part of the 30S ribosomal subunit.</text>
</comment>
<comment type="function">
    <text evidence="6">One of the primary rRNA binding proteins, it binds specifically to the 5'-end of 16S ribosomal RNA.</text>
</comment>
<keyword evidence="2 6" id="KW-0699">rRNA-binding</keyword>
<dbReference type="InterPro" id="IPR019984">
    <property type="entry name" value="Ribosomal_uS17_bact/chlr"/>
</dbReference>
<keyword evidence="5 6" id="KW-0687">Ribonucleoprotein</keyword>
<dbReference type="AlphaFoldDB" id="A0A2H0WLM1"/>
<evidence type="ECO:0000256" key="4">
    <source>
        <dbReference type="ARBA" id="ARBA00022980"/>
    </source>
</evidence>